<feature type="domain" description="NIPSNAP" evidence="2">
    <location>
        <begin position="4"/>
        <end position="102"/>
    </location>
</feature>
<proteinExistence type="inferred from homology"/>
<dbReference type="SUPFAM" id="SSF54909">
    <property type="entry name" value="Dimeric alpha+beta barrel"/>
    <property type="match status" value="1"/>
</dbReference>
<dbReference type="Pfam" id="PF07978">
    <property type="entry name" value="NIPSNAP"/>
    <property type="match status" value="1"/>
</dbReference>
<dbReference type="InterPro" id="IPR012577">
    <property type="entry name" value="NIPSNAP"/>
</dbReference>
<dbReference type="AlphaFoldDB" id="A0A059L4C7"/>
<dbReference type="RefSeq" id="WP_033056558.1">
    <property type="nucleotide sequence ID" value="NZ_AZQQ01000074.1"/>
</dbReference>
<evidence type="ECO:0000313" key="3">
    <source>
        <dbReference type="EMBL" id="KDD68980.1"/>
    </source>
</evidence>
<accession>A0A059L4C7</accession>
<dbReference type="Gene3D" id="3.30.70.100">
    <property type="match status" value="1"/>
</dbReference>
<dbReference type="EMBL" id="AZQQ01000074">
    <property type="protein sequence ID" value="KDD68980.1"/>
    <property type="molecule type" value="Genomic_DNA"/>
</dbReference>
<gene>
    <name evidence="3" type="ORF">V466_11170</name>
</gene>
<organism evidence="3 4">
    <name type="scientific">Pseudomonas mandelii PD30</name>
    <dbReference type="NCBI Taxonomy" id="1419583"/>
    <lineage>
        <taxon>Bacteria</taxon>
        <taxon>Pseudomonadati</taxon>
        <taxon>Pseudomonadota</taxon>
        <taxon>Gammaproteobacteria</taxon>
        <taxon>Pseudomonadales</taxon>
        <taxon>Pseudomonadaceae</taxon>
        <taxon>Pseudomonas</taxon>
    </lineage>
</organism>
<dbReference type="PANTHER" id="PTHR21017:SF17">
    <property type="entry name" value="PROTEIN NIPSNAP"/>
    <property type="match status" value="1"/>
</dbReference>
<name>A0A059L4C7_9PSED</name>
<evidence type="ECO:0000259" key="2">
    <source>
        <dbReference type="Pfam" id="PF07978"/>
    </source>
</evidence>
<comment type="caution">
    <text evidence="3">The sequence shown here is derived from an EMBL/GenBank/DDBJ whole genome shotgun (WGS) entry which is preliminary data.</text>
</comment>
<dbReference type="Proteomes" id="UP000026739">
    <property type="component" value="Unassembled WGS sequence"/>
</dbReference>
<sequence>MLIEQRTYQLKPGALHEFLRAYEEEGLPLQGEALGNLIGYFKPETGDINRVIQLWGYSSYEDRAQRRAALSSDPRWRTFLGKNGHLVVAQQVELLSAAAFSPIR</sequence>
<evidence type="ECO:0000313" key="4">
    <source>
        <dbReference type="Proteomes" id="UP000026739"/>
    </source>
</evidence>
<protein>
    <submittedName>
        <fullName evidence="3">NIPSNAP family containing protein</fullName>
    </submittedName>
</protein>
<reference evidence="3 4" key="1">
    <citation type="submission" date="2013-12" db="EMBL/GenBank/DDBJ databases">
        <authorList>
            <person name="Formusa P.A."/>
            <person name="Habash M."/>
            <person name="Lee H."/>
            <person name="Trevors J.T."/>
        </authorList>
    </citation>
    <scope>NUCLEOTIDE SEQUENCE [LARGE SCALE GENOMIC DNA]</scope>
    <source>
        <strain evidence="3 4">PD30</strain>
    </source>
</reference>
<evidence type="ECO:0000256" key="1">
    <source>
        <dbReference type="ARBA" id="ARBA00005291"/>
    </source>
</evidence>
<dbReference type="eggNOG" id="ENOG50330K6">
    <property type="taxonomic scope" value="Bacteria"/>
</dbReference>
<dbReference type="InterPro" id="IPR051557">
    <property type="entry name" value="NipSnap_domain"/>
</dbReference>
<comment type="similarity">
    <text evidence="1">Belongs to the NipSnap family.</text>
</comment>
<dbReference type="InterPro" id="IPR011008">
    <property type="entry name" value="Dimeric_a/b-barrel"/>
</dbReference>
<dbReference type="PANTHER" id="PTHR21017">
    <property type="entry name" value="NIPSNAP-RELATED"/>
    <property type="match status" value="1"/>
</dbReference>